<comment type="similarity">
    <text evidence="1">Belongs to the ATP-dependent AMP-binding enzyme family.</text>
</comment>
<dbReference type="GO" id="GO:0005324">
    <property type="term" value="F:long-chain fatty acid transmembrane transporter activity"/>
    <property type="evidence" value="ECO:0007669"/>
    <property type="project" value="TreeGrafter"/>
</dbReference>
<evidence type="ECO:0000259" key="6">
    <source>
        <dbReference type="Pfam" id="PF13193"/>
    </source>
</evidence>
<feature type="domain" description="AMP-dependent synthetase/ligase" evidence="5">
    <location>
        <begin position="67"/>
        <end position="383"/>
    </location>
</feature>
<dbReference type="NCBIfam" id="NF006134">
    <property type="entry name" value="PRK08279.1"/>
    <property type="match status" value="1"/>
</dbReference>
<dbReference type="GO" id="GO:0044539">
    <property type="term" value="P:long-chain fatty acid import into cell"/>
    <property type="evidence" value="ECO:0007669"/>
    <property type="project" value="TreeGrafter"/>
</dbReference>
<dbReference type="GO" id="GO:0005886">
    <property type="term" value="C:plasma membrane"/>
    <property type="evidence" value="ECO:0007669"/>
    <property type="project" value="TreeGrafter"/>
</dbReference>
<evidence type="ECO:0000256" key="2">
    <source>
        <dbReference type="ARBA" id="ARBA00022598"/>
    </source>
</evidence>
<dbReference type="GO" id="GO:0004467">
    <property type="term" value="F:long-chain fatty acid-CoA ligase activity"/>
    <property type="evidence" value="ECO:0007669"/>
    <property type="project" value="TreeGrafter"/>
</dbReference>
<evidence type="ECO:0000256" key="4">
    <source>
        <dbReference type="ARBA" id="ARBA00022840"/>
    </source>
</evidence>
<dbReference type="EMBL" id="CP045810">
    <property type="protein sequence ID" value="QHN40486.1"/>
    <property type="molecule type" value="Genomic_DNA"/>
</dbReference>
<accession>A0A857L3W6</accession>
<dbReference type="InterPro" id="IPR042099">
    <property type="entry name" value="ANL_N_sf"/>
</dbReference>
<dbReference type="AlphaFoldDB" id="A0A857L3W6"/>
<dbReference type="InterPro" id="IPR000873">
    <property type="entry name" value="AMP-dep_synth/lig_dom"/>
</dbReference>
<keyword evidence="2" id="KW-0436">Ligase</keyword>
<dbReference type="Pfam" id="PF13193">
    <property type="entry name" value="AMP-binding_C"/>
    <property type="match status" value="1"/>
</dbReference>
<sequence length="607" mass="65693">MAGVQVCTWIRGDRKYMGKDDRKTVTVADLARGLVKMAPDVPGIVKHAPGLILRSPKMKKTIGHIFQNLAKAHPDRPFVRFEGATTTYGEANSLVNRYAAVLTENGVGRGDVVAILSKNCPTDLYVILATVKLGATAGMMNYNQLGEVAEHSLSLLKAKVLVYDPECADVYHSVSPASLPPRAFDFTALDVAADGKPDTDPAITKELPAATDAFFIFTSGTTGLPKASVMSHNRWLANFSGIGGLGVRLHHNDTMYVALPLYHNNALSVSLGSVLAGGACIAIGRKFSASRFWDDVILNRATAFCYIGELCRYLAAQPPKDTDRKHSVRLIVGNGMRPDIWDEFAERFGIDRIVEFYGASELNIAFINAFSVDKTAGFCPLPYVIVDYNDDGSPKRDAKGRLTKVGKGGTGLLLAQISDRVPLDGYTDAKETEKKVIRDAFKDGDAYFNSGDLVHDQGFSHVSFVDRLGDTFRWKGENVATTEVEGAVDLVEEVEQAVAYGVAIPGTDGKAGMVAVKLRDGQSLDPVKLAAHLYEALPSYAIPLFVRIVDELESTSTFKTRKVELRNEAYGETGTDPVFVLSGRATGYVPFYDGYAADVAAAKVPRG</sequence>
<evidence type="ECO:0000256" key="3">
    <source>
        <dbReference type="ARBA" id="ARBA00022741"/>
    </source>
</evidence>
<keyword evidence="4" id="KW-0067">ATP-binding</keyword>
<reference evidence="7" key="1">
    <citation type="journal article" date="2021" name="Nat. Microbiol.">
        <title>Cocultivation of an ultrasmall environmental parasitic bacterium with lytic ability against bacteria associated with wastewater foams.</title>
        <authorList>
            <person name="Batinovic S."/>
            <person name="Rose J.J.A."/>
            <person name="Ratcliffe J."/>
            <person name="Seviour R.J."/>
            <person name="Petrovski S."/>
        </authorList>
    </citation>
    <scope>NUCLEOTIDE SEQUENCE</scope>
    <source>
        <strain evidence="7">CON44</strain>
    </source>
</reference>
<evidence type="ECO:0000313" key="7">
    <source>
        <dbReference type="EMBL" id="QHN40486.1"/>
    </source>
</evidence>
<dbReference type="Pfam" id="PF00501">
    <property type="entry name" value="AMP-binding"/>
    <property type="match status" value="1"/>
</dbReference>
<dbReference type="SUPFAM" id="SSF56801">
    <property type="entry name" value="Acetyl-CoA synthetase-like"/>
    <property type="match status" value="1"/>
</dbReference>
<dbReference type="InterPro" id="IPR025110">
    <property type="entry name" value="AMP-bd_C"/>
</dbReference>
<dbReference type="InterPro" id="IPR045851">
    <property type="entry name" value="AMP-bd_C_sf"/>
</dbReference>
<gene>
    <name evidence="7" type="ORF">GII30_16220</name>
</gene>
<dbReference type="FunFam" id="3.30.300.30:FF:000020">
    <property type="entry name" value="Long-chain fatty acid transporter"/>
    <property type="match status" value="1"/>
</dbReference>
<evidence type="ECO:0000259" key="5">
    <source>
        <dbReference type="Pfam" id="PF00501"/>
    </source>
</evidence>
<proteinExistence type="inferred from homology"/>
<protein>
    <submittedName>
        <fullName evidence="7">Long-chain-acyl-CoA synthetase</fullName>
    </submittedName>
</protein>
<dbReference type="PANTHER" id="PTHR43107">
    <property type="entry name" value="LONG-CHAIN FATTY ACID TRANSPORT PROTEIN"/>
    <property type="match status" value="1"/>
</dbReference>
<dbReference type="Gene3D" id="3.30.300.30">
    <property type="match status" value="1"/>
</dbReference>
<feature type="domain" description="AMP-binding enzyme C-terminal" evidence="6">
    <location>
        <begin position="483"/>
        <end position="559"/>
    </location>
</feature>
<dbReference type="InterPro" id="IPR020845">
    <property type="entry name" value="AMP-binding_CS"/>
</dbReference>
<organism evidence="7">
    <name type="scientific">Gordonia amarae</name>
    <dbReference type="NCBI Taxonomy" id="36821"/>
    <lineage>
        <taxon>Bacteria</taxon>
        <taxon>Bacillati</taxon>
        <taxon>Actinomycetota</taxon>
        <taxon>Actinomycetes</taxon>
        <taxon>Mycobacteriales</taxon>
        <taxon>Gordoniaceae</taxon>
        <taxon>Gordonia</taxon>
    </lineage>
</organism>
<dbReference type="Gene3D" id="3.40.50.12780">
    <property type="entry name" value="N-terminal domain of ligase-like"/>
    <property type="match status" value="1"/>
</dbReference>
<dbReference type="PANTHER" id="PTHR43107:SF15">
    <property type="entry name" value="FATTY ACID TRANSPORT PROTEIN 3, ISOFORM A"/>
    <property type="match status" value="1"/>
</dbReference>
<dbReference type="GO" id="GO:0005524">
    <property type="term" value="F:ATP binding"/>
    <property type="evidence" value="ECO:0007669"/>
    <property type="project" value="UniProtKB-KW"/>
</dbReference>
<keyword evidence="3" id="KW-0547">Nucleotide-binding</keyword>
<evidence type="ECO:0000256" key="1">
    <source>
        <dbReference type="ARBA" id="ARBA00006432"/>
    </source>
</evidence>
<name>A0A857L3W6_9ACTN</name>
<dbReference type="PROSITE" id="PS00455">
    <property type="entry name" value="AMP_BINDING"/>
    <property type="match status" value="1"/>
</dbReference>